<dbReference type="GO" id="GO:0016787">
    <property type="term" value="F:hydrolase activity"/>
    <property type="evidence" value="ECO:0007669"/>
    <property type="project" value="UniProtKB-KW"/>
</dbReference>
<dbReference type="AlphaFoldDB" id="A0A6A6X7S2"/>
<dbReference type="PANTHER" id="PTHR37574">
    <property type="entry name" value="LIPASE B"/>
    <property type="match status" value="1"/>
</dbReference>
<reference evidence="1" key="1">
    <citation type="journal article" date="2020" name="Stud. Mycol.">
        <title>101 Dothideomycetes genomes: a test case for predicting lifestyles and emergence of pathogens.</title>
        <authorList>
            <person name="Haridas S."/>
            <person name="Albert R."/>
            <person name="Binder M."/>
            <person name="Bloem J."/>
            <person name="Labutti K."/>
            <person name="Salamov A."/>
            <person name="Andreopoulos B."/>
            <person name="Baker S."/>
            <person name="Barry K."/>
            <person name="Bills G."/>
            <person name="Bluhm B."/>
            <person name="Cannon C."/>
            <person name="Castanera R."/>
            <person name="Culley D."/>
            <person name="Daum C."/>
            <person name="Ezra D."/>
            <person name="Gonzalez J."/>
            <person name="Henrissat B."/>
            <person name="Kuo A."/>
            <person name="Liang C."/>
            <person name="Lipzen A."/>
            <person name="Lutzoni F."/>
            <person name="Magnuson J."/>
            <person name="Mondo S."/>
            <person name="Nolan M."/>
            <person name="Ohm R."/>
            <person name="Pangilinan J."/>
            <person name="Park H.-J."/>
            <person name="Ramirez L."/>
            <person name="Alfaro M."/>
            <person name="Sun H."/>
            <person name="Tritt A."/>
            <person name="Yoshinaga Y."/>
            <person name="Zwiers L.-H."/>
            <person name="Turgeon B."/>
            <person name="Goodwin S."/>
            <person name="Spatafora J."/>
            <person name="Crous P."/>
            <person name="Grigoriev I."/>
        </authorList>
    </citation>
    <scope>NUCLEOTIDE SEQUENCE</scope>
    <source>
        <strain evidence="1">CBS 109.77</strain>
    </source>
</reference>
<keyword evidence="2" id="KW-1185">Reference proteome</keyword>
<dbReference type="InterPro" id="IPR029058">
    <property type="entry name" value="AB_hydrolase_fold"/>
</dbReference>
<protein>
    <submittedName>
        <fullName evidence="1">Alpha/beta-hydrolase</fullName>
    </submittedName>
</protein>
<dbReference type="Gene3D" id="3.40.50.1820">
    <property type="entry name" value="alpha/beta hydrolase"/>
    <property type="match status" value="1"/>
</dbReference>
<evidence type="ECO:0000313" key="2">
    <source>
        <dbReference type="Proteomes" id="UP000799757"/>
    </source>
</evidence>
<feature type="non-terminal residue" evidence="1">
    <location>
        <position position="330"/>
    </location>
</feature>
<name>A0A6A6X7S2_9PLEO</name>
<sequence length="330" mass="35148">NPNPPKPVYPKASPNDAPYSLSETQLRSAIYIPSTFDPKKAPTPVLLVPGTAAFGGVNFEGNFAKILKQDPSIGQAVWLNIPNAMLGDAQINSEYIAYAMNYIRSVTNHTVSVIGWSQGNLDSQWALKYWPSTRDSTRQLISVSPDFHGTVLANLVDLGADLGLVPVPPSILQQEYDSKYVAALRRKGGDSAYVPTTTLYSALFDEIVQPQAGTAASAFLLDARAVGVSNCEIQTICGATPAGVFGTHESLLFNGLTTALAVDALRNGGPADPKRLDLAVVCQQAVYPTLDLVDVIETEGLIPIAAVNILEYIADLMGVVAEPALKAYAM</sequence>
<dbReference type="EMBL" id="MU001972">
    <property type="protein sequence ID" value="KAF2792392.1"/>
    <property type="molecule type" value="Genomic_DNA"/>
</dbReference>
<dbReference type="PANTHER" id="PTHR37574:SF1">
    <property type="entry name" value="LIPASE B"/>
    <property type="match status" value="1"/>
</dbReference>
<proteinExistence type="predicted"/>
<feature type="non-terminal residue" evidence="1">
    <location>
        <position position="1"/>
    </location>
</feature>
<evidence type="ECO:0000313" key="1">
    <source>
        <dbReference type="EMBL" id="KAF2792392.1"/>
    </source>
</evidence>
<organism evidence="1 2">
    <name type="scientific">Melanomma pulvis-pyrius CBS 109.77</name>
    <dbReference type="NCBI Taxonomy" id="1314802"/>
    <lineage>
        <taxon>Eukaryota</taxon>
        <taxon>Fungi</taxon>
        <taxon>Dikarya</taxon>
        <taxon>Ascomycota</taxon>
        <taxon>Pezizomycotina</taxon>
        <taxon>Dothideomycetes</taxon>
        <taxon>Pleosporomycetidae</taxon>
        <taxon>Pleosporales</taxon>
        <taxon>Melanommataceae</taxon>
        <taxon>Melanomma</taxon>
    </lineage>
</organism>
<dbReference type="InterPro" id="IPR053228">
    <property type="entry name" value="Stereospecific_Lipase"/>
</dbReference>
<accession>A0A6A6X7S2</accession>
<keyword evidence="1" id="KW-0378">Hydrolase</keyword>
<dbReference type="Proteomes" id="UP000799757">
    <property type="component" value="Unassembled WGS sequence"/>
</dbReference>
<dbReference type="OrthoDB" id="4605274at2759"/>
<dbReference type="SUPFAM" id="SSF53474">
    <property type="entry name" value="alpha/beta-Hydrolases"/>
    <property type="match status" value="1"/>
</dbReference>
<gene>
    <name evidence="1" type="ORF">K505DRAFT_219809</name>
</gene>